<dbReference type="EMBL" id="BAABME010022115">
    <property type="protein sequence ID" value="GAA0165052.1"/>
    <property type="molecule type" value="Genomic_DNA"/>
</dbReference>
<keyword evidence="4" id="KW-0238">DNA-binding</keyword>
<dbReference type="InterPro" id="IPR036955">
    <property type="entry name" value="AP2/ERF_dom_sf"/>
</dbReference>
<dbReference type="PRINTS" id="PR00367">
    <property type="entry name" value="ETHRSPELEMNT"/>
</dbReference>
<dbReference type="SUPFAM" id="SSF54171">
    <property type="entry name" value="DNA-binding domain"/>
    <property type="match status" value="1"/>
</dbReference>
<sequence length="94" mass="10505">MGSPESDESSMLISDVYWEQLKGVTRNPWGSFVATITVEKTGDNLWLGIYDTPEDAAMAYDRAAIQLRGSRASLNFPHLVASHVESDFKRLSLR</sequence>
<comment type="subcellular location">
    <subcellularLocation>
        <location evidence="1">Nucleus</location>
    </subcellularLocation>
</comment>
<evidence type="ECO:0000256" key="1">
    <source>
        <dbReference type="ARBA" id="ARBA00004123"/>
    </source>
</evidence>
<keyword evidence="6" id="KW-0539">Nucleus</keyword>
<evidence type="ECO:0000313" key="9">
    <source>
        <dbReference type="Proteomes" id="UP001454036"/>
    </source>
</evidence>
<dbReference type="SMART" id="SM00380">
    <property type="entry name" value="AP2"/>
    <property type="match status" value="1"/>
</dbReference>
<gene>
    <name evidence="8" type="ORF">LIER_39902</name>
</gene>
<keyword evidence="3" id="KW-0805">Transcription regulation</keyword>
<keyword evidence="2" id="KW-0936">Ethylene signaling pathway</keyword>
<dbReference type="Proteomes" id="UP001454036">
    <property type="component" value="Unassembled WGS sequence"/>
</dbReference>
<evidence type="ECO:0000259" key="7">
    <source>
        <dbReference type="PROSITE" id="PS51032"/>
    </source>
</evidence>
<feature type="domain" description="AP2/ERF" evidence="7">
    <location>
        <begin position="20"/>
        <end position="77"/>
    </location>
</feature>
<dbReference type="GO" id="GO:0003677">
    <property type="term" value="F:DNA binding"/>
    <property type="evidence" value="ECO:0007669"/>
    <property type="project" value="UniProtKB-KW"/>
</dbReference>
<dbReference type="GO" id="GO:0003700">
    <property type="term" value="F:DNA-binding transcription factor activity"/>
    <property type="evidence" value="ECO:0007669"/>
    <property type="project" value="InterPro"/>
</dbReference>
<reference evidence="8 9" key="1">
    <citation type="submission" date="2024-01" db="EMBL/GenBank/DDBJ databases">
        <title>The complete chloroplast genome sequence of Lithospermum erythrorhizon: insights into the phylogenetic relationship among Boraginaceae species and the maternal lineages of purple gromwells.</title>
        <authorList>
            <person name="Okada T."/>
            <person name="Watanabe K."/>
        </authorList>
    </citation>
    <scope>NUCLEOTIDE SEQUENCE [LARGE SCALE GENOMIC DNA]</scope>
</reference>
<dbReference type="PANTHER" id="PTHR31677:SF196">
    <property type="entry name" value="ETHYLENE-RESPONSIVE TRANSCRIPTION FACTOR ERF109"/>
    <property type="match status" value="1"/>
</dbReference>
<dbReference type="GO" id="GO:0009873">
    <property type="term" value="P:ethylene-activated signaling pathway"/>
    <property type="evidence" value="ECO:0007669"/>
    <property type="project" value="UniProtKB-KW"/>
</dbReference>
<accession>A0AAV3QLV4</accession>
<evidence type="ECO:0000256" key="2">
    <source>
        <dbReference type="ARBA" id="ARBA00022745"/>
    </source>
</evidence>
<evidence type="ECO:0000256" key="5">
    <source>
        <dbReference type="ARBA" id="ARBA00023163"/>
    </source>
</evidence>
<dbReference type="PROSITE" id="PS51032">
    <property type="entry name" value="AP2_ERF"/>
    <property type="match status" value="1"/>
</dbReference>
<dbReference type="Gene3D" id="3.30.730.10">
    <property type="entry name" value="AP2/ERF domain"/>
    <property type="match status" value="1"/>
</dbReference>
<dbReference type="InterPro" id="IPR016177">
    <property type="entry name" value="DNA-bd_dom_sf"/>
</dbReference>
<dbReference type="InterPro" id="IPR001471">
    <property type="entry name" value="AP2/ERF_dom"/>
</dbReference>
<proteinExistence type="predicted"/>
<protein>
    <recommendedName>
        <fullName evidence="7">AP2/ERF domain-containing protein</fullName>
    </recommendedName>
</protein>
<organism evidence="8 9">
    <name type="scientific">Lithospermum erythrorhizon</name>
    <name type="common">Purple gromwell</name>
    <name type="synonym">Lithospermum officinale var. erythrorhizon</name>
    <dbReference type="NCBI Taxonomy" id="34254"/>
    <lineage>
        <taxon>Eukaryota</taxon>
        <taxon>Viridiplantae</taxon>
        <taxon>Streptophyta</taxon>
        <taxon>Embryophyta</taxon>
        <taxon>Tracheophyta</taxon>
        <taxon>Spermatophyta</taxon>
        <taxon>Magnoliopsida</taxon>
        <taxon>eudicotyledons</taxon>
        <taxon>Gunneridae</taxon>
        <taxon>Pentapetalae</taxon>
        <taxon>asterids</taxon>
        <taxon>lamiids</taxon>
        <taxon>Boraginales</taxon>
        <taxon>Boraginaceae</taxon>
        <taxon>Boraginoideae</taxon>
        <taxon>Lithospermeae</taxon>
        <taxon>Lithospermum</taxon>
    </lineage>
</organism>
<evidence type="ECO:0000256" key="6">
    <source>
        <dbReference type="ARBA" id="ARBA00023242"/>
    </source>
</evidence>
<dbReference type="Pfam" id="PF00847">
    <property type="entry name" value="AP2"/>
    <property type="match status" value="1"/>
</dbReference>
<keyword evidence="5" id="KW-0804">Transcription</keyword>
<evidence type="ECO:0000256" key="4">
    <source>
        <dbReference type="ARBA" id="ARBA00023125"/>
    </source>
</evidence>
<name>A0AAV3QLV4_LITER</name>
<comment type="caution">
    <text evidence="8">The sequence shown here is derived from an EMBL/GenBank/DDBJ whole genome shotgun (WGS) entry which is preliminary data.</text>
</comment>
<evidence type="ECO:0000256" key="3">
    <source>
        <dbReference type="ARBA" id="ARBA00023015"/>
    </source>
</evidence>
<keyword evidence="9" id="KW-1185">Reference proteome</keyword>
<dbReference type="CDD" id="cd00018">
    <property type="entry name" value="AP2"/>
    <property type="match status" value="1"/>
</dbReference>
<dbReference type="AlphaFoldDB" id="A0AAV3QLV4"/>
<dbReference type="PANTHER" id="PTHR31677">
    <property type="entry name" value="AP2 DOMAIN CLASS TRANSCRIPTION FACTOR"/>
    <property type="match status" value="1"/>
</dbReference>
<dbReference type="GO" id="GO:0005634">
    <property type="term" value="C:nucleus"/>
    <property type="evidence" value="ECO:0007669"/>
    <property type="project" value="UniProtKB-SubCell"/>
</dbReference>
<evidence type="ECO:0000313" key="8">
    <source>
        <dbReference type="EMBL" id="GAA0165052.1"/>
    </source>
</evidence>